<reference evidence="1 2" key="1">
    <citation type="journal article" date="2020" name="Fungal Divers.">
        <title>Resolving the Mortierellaceae phylogeny through synthesis of multi-gene phylogenetics and phylogenomics.</title>
        <authorList>
            <person name="Vandepol N."/>
            <person name="Liber J."/>
            <person name="Desiro A."/>
            <person name="Na H."/>
            <person name="Kennedy M."/>
            <person name="Barry K."/>
            <person name="Grigoriev I.V."/>
            <person name="Miller A.N."/>
            <person name="O'Donnell K."/>
            <person name="Stajich J.E."/>
            <person name="Bonito G."/>
        </authorList>
    </citation>
    <scope>NUCLEOTIDE SEQUENCE [LARGE SCALE GENOMIC DNA]</scope>
    <source>
        <strain evidence="1 2">AD045</strain>
    </source>
</reference>
<dbReference type="Proteomes" id="UP001194696">
    <property type="component" value="Unassembled WGS sequence"/>
</dbReference>
<proteinExistence type="predicted"/>
<keyword evidence="2" id="KW-1185">Reference proteome</keyword>
<accession>A0ABQ7JGN8</accession>
<evidence type="ECO:0000313" key="2">
    <source>
        <dbReference type="Proteomes" id="UP001194696"/>
    </source>
</evidence>
<sequence length="80" mass="9073">MRRCCNYDIGVPDPQVHPASQGLSTEELVLDIVSVEEHKRGCKDLQELRVQFRGLEDTQAMCEYVRFVCLKRQGGAFSSV</sequence>
<name>A0ABQ7JGN8_9FUNG</name>
<protein>
    <submittedName>
        <fullName evidence="1">Uncharacterized protein</fullName>
    </submittedName>
</protein>
<evidence type="ECO:0000313" key="1">
    <source>
        <dbReference type="EMBL" id="KAG0268479.1"/>
    </source>
</evidence>
<dbReference type="EMBL" id="JAAAIM010003265">
    <property type="protein sequence ID" value="KAG0268479.1"/>
    <property type="molecule type" value="Genomic_DNA"/>
</dbReference>
<gene>
    <name evidence="1" type="ORF">BGZ96_006696</name>
</gene>
<comment type="caution">
    <text evidence="1">The sequence shown here is derived from an EMBL/GenBank/DDBJ whole genome shotgun (WGS) entry which is preliminary data.</text>
</comment>
<feature type="non-terminal residue" evidence="1">
    <location>
        <position position="80"/>
    </location>
</feature>
<organism evidence="1 2">
    <name type="scientific">Linnemannia gamsii</name>
    <dbReference type="NCBI Taxonomy" id="64522"/>
    <lineage>
        <taxon>Eukaryota</taxon>
        <taxon>Fungi</taxon>
        <taxon>Fungi incertae sedis</taxon>
        <taxon>Mucoromycota</taxon>
        <taxon>Mortierellomycotina</taxon>
        <taxon>Mortierellomycetes</taxon>
        <taxon>Mortierellales</taxon>
        <taxon>Mortierellaceae</taxon>
        <taxon>Linnemannia</taxon>
    </lineage>
</organism>